<protein>
    <recommendedName>
        <fullName evidence="3">Group-specific protein</fullName>
    </recommendedName>
</protein>
<evidence type="ECO:0000313" key="1">
    <source>
        <dbReference type="EMBL" id="PKR85522.1"/>
    </source>
</evidence>
<dbReference type="EMBL" id="PIQO01000004">
    <property type="protein sequence ID" value="PKR85522.1"/>
    <property type="molecule type" value="Genomic_DNA"/>
</dbReference>
<organism evidence="1 2">
    <name type="scientific">Heyndrickxia camelliae</name>
    <dbReference type="NCBI Taxonomy" id="1707093"/>
    <lineage>
        <taxon>Bacteria</taxon>
        <taxon>Bacillati</taxon>
        <taxon>Bacillota</taxon>
        <taxon>Bacilli</taxon>
        <taxon>Bacillales</taxon>
        <taxon>Bacillaceae</taxon>
        <taxon>Heyndrickxia</taxon>
    </lineage>
</organism>
<dbReference type="AlphaFoldDB" id="A0A2N3LLJ0"/>
<dbReference type="RefSeq" id="WP_101353572.1">
    <property type="nucleotide sequence ID" value="NZ_PIQO01000004.1"/>
</dbReference>
<gene>
    <name evidence="1" type="ORF">CWO92_07345</name>
</gene>
<name>A0A2N3LLJ0_9BACI</name>
<comment type="caution">
    <text evidence="1">The sequence shown here is derived from an EMBL/GenBank/DDBJ whole genome shotgun (WGS) entry which is preliminary data.</text>
</comment>
<evidence type="ECO:0008006" key="3">
    <source>
        <dbReference type="Google" id="ProtNLM"/>
    </source>
</evidence>
<dbReference type="OrthoDB" id="2964978at2"/>
<accession>A0A2N3LLJ0</accession>
<sequence>MFDPTAYENMKVVIEGSAYDLDLEGQIRVVDRKDIVDLATLSRQYELTFCLKHSSTIMAKLTLEANLNQLAAELLQNGDQKQVGAFVHISFTWDGSSKTYMNKIKEHWGPEHIYEERKMHSSINGVKEEIIISFSRLITEDMMDDLVEMIHFTVQTLQTL</sequence>
<evidence type="ECO:0000313" key="2">
    <source>
        <dbReference type="Proteomes" id="UP000233440"/>
    </source>
</evidence>
<proteinExistence type="predicted"/>
<keyword evidence="2" id="KW-1185">Reference proteome</keyword>
<reference evidence="1 2" key="1">
    <citation type="submission" date="2017-11" db="EMBL/GenBank/DDBJ databases">
        <title>Bacillus camelliae sp. nov., isolated from pu'er tea.</title>
        <authorList>
            <person name="Niu L."/>
        </authorList>
    </citation>
    <scope>NUCLEOTIDE SEQUENCE [LARGE SCALE GENOMIC DNA]</scope>
    <source>
        <strain evidence="1 2">7578-1</strain>
    </source>
</reference>
<dbReference type="Proteomes" id="UP000233440">
    <property type="component" value="Unassembled WGS sequence"/>
</dbReference>